<dbReference type="InterPro" id="IPR036188">
    <property type="entry name" value="FAD/NAD-bd_sf"/>
</dbReference>
<proteinExistence type="inferred from homology"/>
<comment type="caution">
    <text evidence="9">The sequence shown here is derived from an EMBL/GenBank/DDBJ whole genome shotgun (WGS) entry which is preliminary data.</text>
</comment>
<dbReference type="InterPro" id="IPR051169">
    <property type="entry name" value="NADH-Q_oxidoreductase"/>
</dbReference>
<evidence type="ECO:0000259" key="8">
    <source>
        <dbReference type="Pfam" id="PF07992"/>
    </source>
</evidence>
<dbReference type="PANTHER" id="PTHR42913:SF3">
    <property type="entry name" value="64 KDA MITOCHONDRIAL NADH DEHYDROGENASE (EUROFUNG)"/>
    <property type="match status" value="1"/>
</dbReference>
<evidence type="ECO:0000256" key="2">
    <source>
        <dbReference type="ARBA" id="ARBA00005272"/>
    </source>
</evidence>
<dbReference type="RefSeq" id="WP_190120727.1">
    <property type="nucleotide sequence ID" value="NZ_BMWG01000001.1"/>
</dbReference>
<gene>
    <name evidence="9" type="ORF">GCM10010387_00030</name>
</gene>
<evidence type="ECO:0000313" key="9">
    <source>
        <dbReference type="EMBL" id="GGZ12201.1"/>
    </source>
</evidence>
<evidence type="ECO:0000313" key="10">
    <source>
        <dbReference type="Proteomes" id="UP000630936"/>
    </source>
</evidence>
<dbReference type="GO" id="GO:0019646">
    <property type="term" value="P:aerobic electron transport chain"/>
    <property type="evidence" value="ECO:0007669"/>
    <property type="project" value="TreeGrafter"/>
</dbReference>
<comment type="cofactor">
    <cofactor evidence="1">
        <name>FAD</name>
        <dbReference type="ChEBI" id="CHEBI:57692"/>
    </cofactor>
</comment>
<keyword evidence="7" id="KW-1133">Transmembrane helix</keyword>
<keyword evidence="7" id="KW-0472">Membrane</keyword>
<evidence type="ECO:0000256" key="4">
    <source>
        <dbReference type="ARBA" id="ARBA00022827"/>
    </source>
</evidence>
<dbReference type="InterPro" id="IPR023753">
    <property type="entry name" value="FAD/NAD-binding_dom"/>
</dbReference>
<accession>A0A918PJ64</accession>
<dbReference type="EMBL" id="BMWG01000001">
    <property type="protein sequence ID" value="GGZ12201.1"/>
    <property type="molecule type" value="Genomic_DNA"/>
</dbReference>
<evidence type="ECO:0000256" key="3">
    <source>
        <dbReference type="ARBA" id="ARBA00022630"/>
    </source>
</evidence>
<evidence type="ECO:0000256" key="7">
    <source>
        <dbReference type="SAM" id="Phobius"/>
    </source>
</evidence>
<evidence type="ECO:0000256" key="5">
    <source>
        <dbReference type="ARBA" id="ARBA00023002"/>
    </source>
</evidence>
<keyword evidence="4" id="KW-0274">FAD</keyword>
<feature type="transmembrane region" description="Helical" evidence="7">
    <location>
        <begin position="12"/>
        <end position="29"/>
    </location>
</feature>
<dbReference type="CDD" id="cd02440">
    <property type="entry name" value="AdoMet_MTases"/>
    <property type="match status" value="1"/>
</dbReference>
<dbReference type="SUPFAM" id="SSF51905">
    <property type="entry name" value="FAD/NAD(P)-binding domain"/>
    <property type="match status" value="1"/>
</dbReference>
<evidence type="ECO:0000256" key="1">
    <source>
        <dbReference type="ARBA" id="ARBA00001974"/>
    </source>
</evidence>
<keyword evidence="3" id="KW-0285">Flavoprotein</keyword>
<keyword evidence="7" id="KW-0812">Transmembrane</keyword>
<dbReference type="PRINTS" id="PR00368">
    <property type="entry name" value="FADPNR"/>
</dbReference>
<comment type="similarity">
    <text evidence="2">Belongs to the NADH dehydrogenase family.</text>
</comment>
<dbReference type="AlphaFoldDB" id="A0A918PJ64"/>
<protein>
    <submittedName>
        <fullName evidence="9">Dehydrogenase</fullName>
    </submittedName>
</protein>
<feature type="region of interest" description="Disordered" evidence="6">
    <location>
        <begin position="109"/>
        <end position="128"/>
    </location>
</feature>
<keyword evidence="5" id="KW-0560">Oxidoreductase</keyword>
<keyword evidence="10" id="KW-1185">Reference proteome</keyword>
<reference evidence="9" key="1">
    <citation type="journal article" date="2014" name="Int. J. Syst. Evol. Microbiol.">
        <title>Complete genome sequence of Corynebacterium casei LMG S-19264T (=DSM 44701T), isolated from a smear-ripened cheese.</title>
        <authorList>
            <consortium name="US DOE Joint Genome Institute (JGI-PGF)"/>
            <person name="Walter F."/>
            <person name="Albersmeier A."/>
            <person name="Kalinowski J."/>
            <person name="Ruckert C."/>
        </authorList>
    </citation>
    <scope>NUCLEOTIDE SEQUENCE</scope>
    <source>
        <strain evidence="9">JCM 4988</strain>
    </source>
</reference>
<evidence type="ECO:0000256" key="6">
    <source>
        <dbReference type="SAM" id="MobiDB-lite"/>
    </source>
</evidence>
<dbReference type="Proteomes" id="UP000630936">
    <property type="component" value="Unassembled WGS sequence"/>
</dbReference>
<dbReference type="Pfam" id="PF07992">
    <property type="entry name" value="Pyr_redox_2"/>
    <property type="match status" value="1"/>
</dbReference>
<dbReference type="PANTHER" id="PTHR42913">
    <property type="entry name" value="APOPTOSIS-INDUCING FACTOR 1"/>
    <property type="match status" value="1"/>
</dbReference>
<organism evidence="9 10">
    <name type="scientific">Streptomyces inusitatus</name>
    <dbReference type="NCBI Taxonomy" id="68221"/>
    <lineage>
        <taxon>Bacteria</taxon>
        <taxon>Bacillati</taxon>
        <taxon>Actinomycetota</taxon>
        <taxon>Actinomycetes</taxon>
        <taxon>Kitasatosporales</taxon>
        <taxon>Streptomycetaceae</taxon>
        <taxon>Streptomyces</taxon>
    </lineage>
</organism>
<dbReference type="GO" id="GO:0003955">
    <property type="term" value="F:NAD(P)H dehydrogenase (quinone) activity"/>
    <property type="evidence" value="ECO:0007669"/>
    <property type="project" value="TreeGrafter"/>
</dbReference>
<feature type="domain" description="FAD/NAD(P)-binding" evidence="8">
    <location>
        <begin position="11"/>
        <end position="273"/>
    </location>
</feature>
<sequence>MTTSPNHQNQRVIVLGAGYGGLIAALRLAPHARVTLIDPSDHFTERVRQHELLARAPRPPHPLTTMLRGTGVRHLARRATSIDPTARRVTTDDGQSLPYDRLVYALGSRTGRTPGAAPEQTAPEQTAAERVYTAESADSLRTRLRSARPGTLAVVGAGLTGTEVAAELAETHPDWKISLLSTGEVAAGHSAKGRAHVRTVLTARGVRIEEGRKVGSPEEVDADALFWAASMTPNTALADTAGLRLDPITARIEVDETLRSVSYPEIYAVGDAAAAHSAASGPLRMGCAAALPTGFHAAGAIIAESLGRRPEPLRFGYVTQCVSLGRHDGLIQFVHPDDTPRDRVLTGRTAALVKEQVVRATVGILRLARSSPRALPLVPGLG</sequence>
<dbReference type="PRINTS" id="PR00411">
    <property type="entry name" value="PNDRDTASEI"/>
</dbReference>
<name>A0A918PJ64_9ACTN</name>
<reference evidence="9" key="2">
    <citation type="submission" date="2020-09" db="EMBL/GenBank/DDBJ databases">
        <authorList>
            <person name="Sun Q."/>
            <person name="Ohkuma M."/>
        </authorList>
    </citation>
    <scope>NUCLEOTIDE SEQUENCE</scope>
    <source>
        <strain evidence="9">JCM 4988</strain>
    </source>
</reference>
<dbReference type="Gene3D" id="3.50.50.100">
    <property type="match status" value="1"/>
</dbReference>